<sequence>MTVTRRAFLTGTAGAAVAGLTALTVPGRAAAVGSSDLPPSAAHTDFGTLLDYSAKPPSAAAIADAGFTGVIRYVSQRRPGAEWMLGKPFTKAEADALRAAGRSIVSCYQYGRAETADWLGGFAAGVEHARRGVEIHAAAGGPPTAPIYASIDDDPSELAILTQVIPYLFGWRSVVGAARVGVYANAPTIQTVSSLGAASWFWQHNWGTPANYVHPSAHLQQLRGQRTVGGTQVDLNTIHKPAYGQW</sequence>
<feature type="signal peptide" evidence="1">
    <location>
        <begin position="1"/>
        <end position="18"/>
    </location>
</feature>
<evidence type="ECO:0000256" key="1">
    <source>
        <dbReference type="SAM" id="SignalP"/>
    </source>
</evidence>
<dbReference type="RefSeq" id="WP_066167472.1">
    <property type="nucleotide sequence ID" value="NZ_CP136137.1"/>
</dbReference>
<evidence type="ECO:0000313" key="3">
    <source>
        <dbReference type="EMBL" id="WYY07084.1"/>
    </source>
</evidence>
<dbReference type="Proteomes" id="UP001479933">
    <property type="component" value="Chromosome"/>
</dbReference>
<dbReference type="SUPFAM" id="SSF51445">
    <property type="entry name" value="(Trans)glycosidases"/>
    <property type="match status" value="1"/>
</dbReference>
<evidence type="ECO:0000313" key="4">
    <source>
        <dbReference type="Proteomes" id="UP001479933"/>
    </source>
</evidence>
<organism evidence="3 4">
    <name type="scientific">Gordonia hydrophobica</name>
    <dbReference type="NCBI Taxonomy" id="40516"/>
    <lineage>
        <taxon>Bacteria</taxon>
        <taxon>Bacillati</taxon>
        <taxon>Actinomycetota</taxon>
        <taxon>Actinomycetes</taxon>
        <taxon>Mycobacteriales</taxon>
        <taxon>Gordoniaceae</taxon>
        <taxon>Gordonia</taxon>
    </lineage>
</organism>
<accession>A0ABZ2U056</accession>
<keyword evidence="4" id="KW-1185">Reference proteome</keyword>
<dbReference type="InterPro" id="IPR017853">
    <property type="entry name" value="GH"/>
</dbReference>
<protein>
    <submittedName>
        <fullName evidence="3">DUF1906 domain-containing protein</fullName>
    </submittedName>
</protein>
<keyword evidence="1" id="KW-0732">Signal</keyword>
<feature type="domain" description="Rv2525c-like glycoside hydrolase-like" evidence="2">
    <location>
        <begin position="61"/>
        <end position="236"/>
    </location>
</feature>
<dbReference type="Gene3D" id="3.20.20.80">
    <property type="entry name" value="Glycosidases"/>
    <property type="match status" value="1"/>
</dbReference>
<dbReference type="InterPro" id="IPR015020">
    <property type="entry name" value="Rv2525c-like_Glyco_Hydro-like"/>
</dbReference>
<gene>
    <name evidence="3" type="ORF">RVF87_19010</name>
</gene>
<reference evidence="3 4" key="1">
    <citation type="journal article" date="2023" name="Virus Evol.">
        <title>Computational host range prediction-The good, the bad, and the ugly.</title>
        <authorList>
            <person name="Howell A.A."/>
            <person name="Versoza C.J."/>
            <person name="Pfeifer S.P."/>
        </authorList>
    </citation>
    <scope>NUCLEOTIDE SEQUENCE [LARGE SCALE GENOMIC DNA]</scope>
    <source>
        <strain evidence="3 4">1610/1b</strain>
    </source>
</reference>
<dbReference type="InterPro" id="IPR006311">
    <property type="entry name" value="TAT_signal"/>
</dbReference>
<dbReference type="PROSITE" id="PS51318">
    <property type="entry name" value="TAT"/>
    <property type="match status" value="1"/>
</dbReference>
<dbReference type="EMBL" id="CP136137">
    <property type="protein sequence ID" value="WYY07084.1"/>
    <property type="molecule type" value="Genomic_DNA"/>
</dbReference>
<feature type="chain" id="PRO_5045231223" evidence="1">
    <location>
        <begin position="19"/>
        <end position="246"/>
    </location>
</feature>
<name>A0ABZ2U056_9ACTN</name>
<evidence type="ECO:0000259" key="2">
    <source>
        <dbReference type="Pfam" id="PF08924"/>
    </source>
</evidence>
<proteinExistence type="predicted"/>
<dbReference type="Pfam" id="PF08924">
    <property type="entry name" value="Rv2525c_GlyHyd-like"/>
    <property type="match status" value="1"/>
</dbReference>